<keyword evidence="3" id="KW-0963">Cytoplasm</keyword>
<keyword evidence="6" id="KW-0119">Carbohydrate metabolism</keyword>
<dbReference type="GO" id="GO:0005737">
    <property type="term" value="C:cytoplasm"/>
    <property type="evidence" value="ECO:0007669"/>
    <property type="project" value="UniProtKB-SubCell"/>
</dbReference>
<evidence type="ECO:0000256" key="1">
    <source>
        <dbReference type="ARBA" id="ARBA00004496"/>
    </source>
</evidence>
<dbReference type="SUPFAM" id="SSF56784">
    <property type="entry name" value="HAD-like"/>
    <property type="match status" value="1"/>
</dbReference>
<dbReference type="PANTHER" id="PTHR42891:SF1">
    <property type="entry name" value="D-GLYCERO-BETA-D-MANNO-HEPTOSE-1,7-BISPHOSPHATE 7-PHOSPHATASE"/>
    <property type="match status" value="1"/>
</dbReference>
<keyword evidence="4" id="KW-0479">Metal-binding</keyword>
<dbReference type="GO" id="GO:0046872">
    <property type="term" value="F:metal ion binding"/>
    <property type="evidence" value="ECO:0007669"/>
    <property type="project" value="UniProtKB-KW"/>
</dbReference>
<evidence type="ECO:0000256" key="4">
    <source>
        <dbReference type="ARBA" id="ARBA00022723"/>
    </source>
</evidence>
<dbReference type="NCBIfam" id="TIGR01656">
    <property type="entry name" value="Histidinol-ppas"/>
    <property type="match status" value="1"/>
</dbReference>
<keyword evidence="5" id="KW-0378">Hydrolase</keyword>
<proteinExistence type="inferred from homology"/>
<name>A0A382MXX4_9ZZZZ</name>
<protein>
    <recommendedName>
        <fullName evidence="7">D,D-heptose 1,7-bisphosphate phosphatase</fullName>
    </recommendedName>
</protein>
<accession>A0A382MXX4</accession>
<dbReference type="Pfam" id="PF13419">
    <property type="entry name" value="HAD_2"/>
    <property type="match status" value="1"/>
</dbReference>
<dbReference type="PANTHER" id="PTHR42891">
    <property type="entry name" value="D-GLYCERO-BETA-D-MANNO-HEPTOSE-1,7-BISPHOSPHATE 7-PHOSPHATASE"/>
    <property type="match status" value="1"/>
</dbReference>
<dbReference type="InterPro" id="IPR023214">
    <property type="entry name" value="HAD_sf"/>
</dbReference>
<gene>
    <name evidence="8" type="ORF">METZ01_LOCUS306678</name>
</gene>
<dbReference type="NCBIfam" id="TIGR01662">
    <property type="entry name" value="HAD-SF-IIIA"/>
    <property type="match status" value="1"/>
</dbReference>
<dbReference type="PIRSF" id="PIRSF004682">
    <property type="entry name" value="GmhB"/>
    <property type="match status" value="1"/>
</dbReference>
<dbReference type="InterPro" id="IPR041492">
    <property type="entry name" value="HAD_2"/>
</dbReference>
<evidence type="ECO:0000256" key="2">
    <source>
        <dbReference type="ARBA" id="ARBA00005628"/>
    </source>
</evidence>
<evidence type="ECO:0000256" key="6">
    <source>
        <dbReference type="ARBA" id="ARBA00023277"/>
    </source>
</evidence>
<dbReference type="InterPro" id="IPR004446">
    <property type="entry name" value="Heptose_bisP_phosphatase"/>
</dbReference>
<dbReference type="EMBL" id="UINC01096712">
    <property type="protein sequence ID" value="SVC53824.1"/>
    <property type="molecule type" value="Genomic_DNA"/>
</dbReference>
<dbReference type="GO" id="GO:0005975">
    <property type="term" value="P:carbohydrate metabolic process"/>
    <property type="evidence" value="ECO:0007669"/>
    <property type="project" value="InterPro"/>
</dbReference>
<evidence type="ECO:0000256" key="7">
    <source>
        <dbReference type="ARBA" id="ARBA00031828"/>
    </source>
</evidence>
<evidence type="ECO:0000313" key="8">
    <source>
        <dbReference type="EMBL" id="SVC53824.1"/>
    </source>
</evidence>
<sequence>MNKAVFLDRDGVINKVIFRNGNTRKPIAPWSKEEFSLIPDIKDSLFNLKNDGFKLFVVTNQPDIAKGIIDNSFVVEMNEMILKYLPIDEIRFCPHSDMDECDCRKPKPGMILGLADKWNIDCQNSFLIGDSCKDIEAGKKVGVTTFLLKRHYNKGANADHKVTDLSEAVKIIQNIHRHRQA</sequence>
<comment type="subcellular location">
    <subcellularLocation>
        <location evidence="1">Cytoplasm</location>
    </subcellularLocation>
</comment>
<dbReference type="Gene3D" id="3.40.50.1000">
    <property type="entry name" value="HAD superfamily/HAD-like"/>
    <property type="match status" value="1"/>
</dbReference>
<organism evidence="8">
    <name type="scientific">marine metagenome</name>
    <dbReference type="NCBI Taxonomy" id="408172"/>
    <lineage>
        <taxon>unclassified sequences</taxon>
        <taxon>metagenomes</taxon>
        <taxon>ecological metagenomes</taxon>
    </lineage>
</organism>
<reference evidence="8" key="1">
    <citation type="submission" date="2018-05" db="EMBL/GenBank/DDBJ databases">
        <authorList>
            <person name="Lanie J.A."/>
            <person name="Ng W.-L."/>
            <person name="Kazmierczak K.M."/>
            <person name="Andrzejewski T.M."/>
            <person name="Davidsen T.M."/>
            <person name="Wayne K.J."/>
            <person name="Tettelin H."/>
            <person name="Glass J.I."/>
            <person name="Rusch D."/>
            <person name="Podicherti R."/>
            <person name="Tsui H.-C.T."/>
            <person name="Winkler M.E."/>
        </authorList>
    </citation>
    <scope>NUCLEOTIDE SEQUENCE</scope>
</reference>
<dbReference type="GO" id="GO:0016791">
    <property type="term" value="F:phosphatase activity"/>
    <property type="evidence" value="ECO:0007669"/>
    <property type="project" value="InterPro"/>
</dbReference>
<evidence type="ECO:0000256" key="5">
    <source>
        <dbReference type="ARBA" id="ARBA00022801"/>
    </source>
</evidence>
<dbReference type="InterPro" id="IPR006543">
    <property type="entry name" value="Histidinol-phos"/>
</dbReference>
<dbReference type="AlphaFoldDB" id="A0A382MXX4"/>
<dbReference type="InterPro" id="IPR036412">
    <property type="entry name" value="HAD-like_sf"/>
</dbReference>
<comment type="similarity">
    <text evidence="2">Belongs to the GmhB family.</text>
</comment>
<evidence type="ECO:0000256" key="3">
    <source>
        <dbReference type="ARBA" id="ARBA00022490"/>
    </source>
</evidence>
<dbReference type="InterPro" id="IPR006549">
    <property type="entry name" value="HAD-SF_hydro_IIIA"/>
</dbReference>